<sequence>MAKRTTSLRVLRGILCGTGAAVIGVYAGFCVYYHGHYFPHTTIGGISCGNQTADDLEAKNIASAQNYQLHITDRKGNKYTLSGSDFSYTYKRSGEEQSLVKQQKILLWPVALFQKHQIDLNRSFHYDETALNQLTDALAIFDPSYIEAPENAHLRITDDDYTIVNETPGNTPIRDEIIKEIQKAIDDQETTLTLSDACYEKPSVTADDQQIADTVSQLDRYMAATVTYEIKGADEGLDKAGILSLLDLKKDGSVSINDTRLTSYVQHLASTYNTYGDVRKFKTSKGDTVKIGGGDYGWVIDKSKEKKELLKDLKGGKPVKREPVYEQRAMQSGLDDIGNTYVEIDYTSQHLWYYKDGSLVTDTGIVSGNISRGNGSPDGIFKIAYKQKDATLVGENYASDVRYFMPFAYNVGIHDASWRSTFGKEIYKTSGSHGCINVPPKKAKKLFQTLQVGTPVIAYYREPVTLTAENTRISNAYSYKAETGL</sequence>
<accession>A0A0M6WRM8</accession>
<proteinExistence type="predicted"/>
<feature type="active site" description="Nucleophile" evidence="6">
    <location>
        <position position="435"/>
    </location>
</feature>
<dbReference type="CDD" id="cd16913">
    <property type="entry name" value="YkuD_like"/>
    <property type="match status" value="1"/>
</dbReference>
<dbReference type="AlphaFoldDB" id="A0A0M6WRM8"/>
<organism evidence="9 10">
    <name type="scientific">Roseburia faecis</name>
    <dbReference type="NCBI Taxonomy" id="301302"/>
    <lineage>
        <taxon>Bacteria</taxon>
        <taxon>Bacillati</taxon>
        <taxon>Bacillota</taxon>
        <taxon>Clostridia</taxon>
        <taxon>Lachnospirales</taxon>
        <taxon>Lachnospiraceae</taxon>
        <taxon>Roseburia</taxon>
    </lineage>
</organism>
<dbReference type="Pfam" id="PF12229">
    <property type="entry name" value="PG_binding_4"/>
    <property type="match status" value="1"/>
</dbReference>
<dbReference type="Gene3D" id="3.10.20.800">
    <property type="match status" value="1"/>
</dbReference>
<evidence type="ECO:0000256" key="3">
    <source>
        <dbReference type="ARBA" id="ARBA00022960"/>
    </source>
</evidence>
<evidence type="ECO:0000313" key="10">
    <source>
        <dbReference type="Proteomes" id="UP000049979"/>
    </source>
</evidence>
<dbReference type="InterPro" id="IPR038054">
    <property type="entry name" value="LD_TPept-like_central_sf"/>
</dbReference>
<evidence type="ECO:0000313" key="9">
    <source>
        <dbReference type="EMBL" id="CRL40320.1"/>
    </source>
</evidence>
<evidence type="ECO:0000256" key="4">
    <source>
        <dbReference type="ARBA" id="ARBA00022984"/>
    </source>
</evidence>
<dbReference type="EMBL" id="CVRR01000033">
    <property type="protein sequence ID" value="CRL40320.1"/>
    <property type="molecule type" value="Genomic_DNA"/>
</dbReference>
<dbReference type="GO" id="GO:0016740">
    <property type="term" value="F:transferase activity"/>
    <property type="evidence" value="ECO:0007669"/>
    <property type="project" value="UniProtKB-KW"/>
</dbReference>
<dbReference type="SUPFAM" id="SSF143985">
    <property type="entry name" value="L,D-transpeptidase pre-catalytic domain-like"/>
    <property type="match status" value="1"/>
</dbReference>
<evidence type="ECO:0000256" key="6">
    <source>
        <dbReference type="PROSITE-ProRule" id="PRU01373"/>
    </source>
</evidence>
<evidence type="ECO:0000256" key="7">
    <source>
        <dbReference type="SAM" id="Phobius"/>
    </source>
</evidence>
<feature type="domain" description="L,D-TPase catalytic" evidence="8">
    <location>
        <begin position="340"/>
        <end position="459"/>
    </location>
</feature>
<keyword evidence="10" id="KW-1185">Reference proteome</keyword>
<reference evidence="10" key="1">
    <citation type="submission" date="2015-05" db="EMBL/GenBank/DDBJ databases">
        <authorList>
            <consortium name="Pathogen Informatics"/>
        </authorList>
    </citation>
    <scope>NUCLEOTIDE SEQUENCE [LARGE SCALE GENOMIC DNA]</scope>
    <source>
        <strain evidence="10">M72</strain>
    </source>
</reference>
<dbReference type="Proteomes" id="UP000049979">
    <property type="component" value="Unassembled WGS sequence"/>
</dbReference>
<name>A0A0M6WRM8_9FIRM</name>
<feature type="active site" description="Proton donor/acceptor" evidence="6">
    <location>
        <position position="414"/>
    </location>
</feature>
<evidence type="ECO:0000259" key="8">
    <source>
        <dbReference type="PROSITE" id="PS52029"/>
    </source>
</evidence>
<dbReference type="OrthoDB" id="3176960at2"/>
<dbReference type="Pfam" id="PF03734">
    <property type="entry name" value="YkuD"/>
    <property type="match status" value="1"/>
</dbReference>
<dbReference type="GO" id="GO:0071972">
    <property type="term" value="F:peptidoglycan L,D-transpeptidase activity"/>
    <property type="evidence" value="ECO:0007669"/>
    <property type="project" value="TreeGrafter"/>
</dbReference>
<dbReference type="RefSeq" id="WP_055068217.1">
    <property type="nucleotide sequence ID" value="NZ_CP173697.1"/>
</dbReference>
<dbReference type="GO" id="GO:0071555">
    <property type="term" value="P:cell wall organization"/>
    <property type="evidence" value="ECO:0007669"/>
    <property type="project" value="UniProtKB-UniRule"/>
</dbReference>
<dbReference type="InterPro" id="IPR022029">
    <property type="entry name" value="YoaR-like_PG-bd"/>
</dbReference>
<dbReference type="UniPathway" id="UPA00219"/>
<keyword evidence="5 6" id="KW-0961">Cell wall biogenesis/degradation</keyword>
<keyword evidence="2" id="KW-0808">Transferase</keyword>
<protein>
    <recommendedName>
        <fullName evidence="8">L,D-TPase catalytic domain-containing protein</fullName>
    </recommendedName>
</protein>
<dbReference type="Gene3D" id="2.40.440.10">
    <property type="entry name" value="L,D-transpeptidase catalytic domain-like"/>
    <property type="match status" value="1"/>
</dbReference>
<keyword evidence="3 6" id="KW-0133">Cell shape</keyword>
<dbReference type="SUPFAM" id="SSF141523">
    <property type="entry name" value="L,D-transpeptidase catalytic domain-like"/>
    <property type="match status" value="1"/>
</dbReference>
<dbReference type="InterPro" id="IPR005490">
    <property type="entry name" value="LD_TPept_cat_dom"/>
</dbReference>
<dbReference type="GO" id="GO:0005576">
    <property type="term" value="C:extracellular region"/>
    <property type="evidence" value="ECO:0007669"/>
    <property type="project" value="TreeGrafter"/>
</dbReference>
<evidence type="ECO:0000256" key="2">
    <source>
        <dbReference type="ARBA" id="ARBA00022679"/>
    </source>
</evidence>
<dbReference type="PANTHER" id="PTHR30582:SF33">
    <property type="entry name" value="EXPORTED PROTEIN"/>
    <property type="match status" value="1"/>
</dbReference>
<keyword evidence="7" id="KW-0812">Transmembrane</keyword>
<dbReference type="STRING" id="301302.ERS852420_02126"/>
<dbReference type="GO" id="GO:0008360">
    <property type="term" value="P:regulation of cell shape"/>
    <property type="evidence" value="ECO:0007669"/>
    <property type="project" value="UniProtKB-UniRule"/>
</dbReference>
<keyword evidence="7" id="KW-0472">Membrane</keyword>
<dbReference type="GO" id="GO:0018104">
    <property type="term" value="P:peptidoglycan-protein cross-linking"/>
    <property type="evidence" value="ECO:0007669"/>
    <property type="project" value="TreeGrafter"/>
</dbReference>
<dbReference type="InterPro" id="IPR050979">
    <property type="entry name" value="LD-transpeptidase"/>
</dbReference>
<dbReference type="PANTHER" id="PTHR30582">
    <property type="entry name" value="L,D-TRANSPEPTIDASE"/>
    <property type="match status" value="1"/>
</dbReference>
<gene>
    <name evidence="9" type="ORF">M72_09091</name>
</gene>
<comment type="pathway">
    <text evidence="1 6">Cell wall biogenesis; peptidoglycan biosynthesis.</text>
</comment>
<evidence type="ECO:0000256" key="5">
    <source>
        <dbReference type="ARBA" id="ARBA00023316"/>
    </source>
</evidence>
<dbReference type="PROSITE" id="PS52029">
    <property type="entry name" value="LD_TPASE"/>
    <property type="match status" value="1"/>
</dbReference>
<dbReference type="InterPro" id="IPR038063">
    <property type="entry name" value="Transpep_catalytic_dom"/>
</dbReference>
<evidence type="ECO:0000256" key="1">
    <source>
        <dbReference type="ARBA" id="ARBA00004752"/>
    </source>
</evidence>
<keyword evidence="4 6" id="KW-0573">Peptidoglycan synthesis</keyword>
<keyword evidence="7" id="KW-1133">Transmembrane helix</keyword>
<feature type="transmembrane region" description="Helical" evidence="7">
    <location>
        <begin position="12"/>
        <end position="34"/>
    </location>
</feature>